<dbReference type="AlphaFoldDB" id="A0A3B0UK27"/>
<accession>A0A3B0UK27</accession>
<reference evidence="1" key="1">
    <citation type="submission" date="2018-06" db="EMBL/GenBank/DDBJ databases">
        <authorList>
            <person name="Zhirakovskaya E."/>
        </authorList>
    </citation>
    <scope>NUCLEOTIDE SEQUENCE</scope>
</reference>
<feature type="non-terminal residue" evidence="1">
    <location>
        <position position="52"/>
    </location>
</feature>
<evidence type="ECO:0000313" key="1">
    <source>
        <dbReference type="EMBL" id="VAW28673.1"/>
    </source>
</evidence>
<protein>
    <submittedName>
        <fullName evidence="1">Uncharacterized protein</fullName>
    </submittedName>
</protein>
<organism evidence="1">
    <name type="scientific">hydrothermal vent metagenome</name>
    <dbReference type="NCBI Taxonomy" id="652676"/>
    <lineage>
        <taxon>unclassified sequences</taxon>
        <taxon>metagenomes</taxon>
        <taxon>ecological metagenomes</taxon>
    </lineage>
</organism>
<sequence length="52" mass="6042">MNRNYLFLTLIILVLGAGTLFFHAQNKLKQVPPDKLLWDIIKPARYVSTDRV</sequence>
<name>A0A3B0UK27_9ZZZZ</name>
<proteinExistence type="predicted"/>
<dbReference type="EMBL" id="UOET01000273">
    <property type="protein sequence ID" value="VAW28673.1"/>
    <property type="molecule type" value="Genomic_DNA"/>
</dbReference>
<gene>
    <name evidence="1" type="ORF">MNBD_BACTEROID07-436</name>
</gene>